<keyword evidence="1" id="KW-0479">Metal-binding</keyword>
<dbReference type="EMBL" id="SDMP01000019">
    <property type="protein sequence ID" value="RYQ92744.1"/>
    <property type="molecule type" value="Genomic_DNA"/>
</dbReference>
<dbReference type="GO" id="GO:0008270">
    <property type="term" value="F:zinc ion binding"/>
    <property type="evidence" value="ECO:0007669"/>
    <property type="project" value="UniProtKB-KW"/>
</dbReference>
<gene>
    <name evidence="5" type="ORF">Ahy_B09g098959</name>
</gene>
<evidence type="ECO:0000259" key="4">
    <source>
        <dbReference type="SMART" id="SM00575"/>
    </source>
</evidence>
<dbReference type="Pfam" id="PF04434">
    <property type="entry name" value="SWIM"/>
    <property type="match status" value="1"/>
</dbReference>
<accession>A0A444XTG0</accession>
<protein>
    <recommendedName>
        <fullName evidence="4">Zinc finger PMZ-type domain-containing protein</fullName>
    </recommendedName>
</protein>
<dbReference type="PANTHER" id="PTHR31973:SF187">
    <property type="entry name" value="MUTATOR TRANSPOSASE MUDRA PROTEIN"/>
    <property type="match status" value="1"/>
</dbReference>
<evidence type="ECO:0000256" key="3">
    <source>
        <dbReference type="ARBA" id="ARBA00022833"/>
    </source>
</evidence>
<sequence length="127" mass="14813">MNLQHTCMQTYRVGILHIKWLGAKFKKKVESNPRIKIKELVAKAHKKQNVTKRAKFARDWRPYWSAASKYEVMCGLDKFVVDLSTGECSCRRWQMSGLPCPQAISCINFKGLDLESFVDDHYKRMLT</sequence>
<dbReference type="InterPro" id="IPR006564">
    <property type="entry name" value="Znf_PMZ"/>
</dbReference>
<dbReference type="AlphaFoldDB" id="A0A444XTG0"/>
<proteinExistence type="predicted"/>
<dbReference type="PANTHER" id="PTHR31973">
    <property type="entry name" value="POLYPROTEIN, PUTATIVE-RELATED"/>
    <property type="match status" value="1"/>
</dbReference>
<comment type="caution">
    <text evidence="5">The sequence shown here is derived from an EMBL/GenBank/DDBJ whole genome shotgun (WGS) entry which is preliminary data.</text>
</comment>
<evidence type="ECO:0000313" key="6">
    <source>
        <dbReference type="Proteomes" id="UP000289738"/>
    </source>
</evidence>
<name>A0A444XTG0_ARAHY</name>
<keyword evidence="3" id="KW-0862">Zinc</keyword>
<dbReference type="Proteomes" id="UP000289738">
    <property type="component" value="Chromosome B09"/>
</dbReference>
<reference evidence="5 6" key="1">
    <citation type="submission" date="2019-01" db="EMBL/GenBank/DDBJ databases">
        <title>Sequencing of cultivated peanut Arachis hypogaea provides insights into genome evolution and oil improvement.</title>
        <authorList>
            <person name="Chen X."/>
        </authorList>
    </citation>
    <scope>NUCLEOTIDE SEQUENCE [LARGE SCALE GENOMIC DNA]</scope>
    <source>
        <strain evidence="6">cv. Fuhuasheng</strain>
        <tissue evidence="5">Leaves</tissue>
    </source>
</reference>
<evidence type="ECO:0000256" key="1">
    <source>
        <dbReference type="ARBA" id="ARBA00022723"/>
    </source>
</evidence>
<dbReference type="InterPro" id="IPR007527">
    <property type="entry name" value="Znf_SWIM"/>
</dbReference>
<keyword evidence="6" id="KW-1185">Reference proteome</keyword>
<dbReference type="SMART" id="SM00575">
    <property type="entry name" value="ZnF_PMZ"/>
    <property type="match status" value="1"/>
</dbReference>
<keyword evidence="2" id="KW-0863">Zinc-finger</keyword>
<evidence type="ECO:0000256" key="2">
    <source>
        <dbReference type="ARBA" id="ARBA00022771"/>
    </source>
</evidence>
<evidence type="ECO:0000313" key="5">
    <source>
        <dbReference type="EMBL" id="RYQ92744.1"/>
    </source>
</evidence>
<feature type="domain" description="Zinc finger PMZ-type" evidence="4">
    <location>
        <begin position="86"/>
        <end position="113"/>
    </location>
</feature>
<organism evidence="5 6">
    <name type="scientific">Arachis hypogaea</name>
    <name type="common">Peanut</name>
    <dbReference type="NCBI Taxonomy" id="3818"/>
    <lineage>
        <taxon>Eukaryota</taxon>
        <taxon>Viridiplantae</taxon>
        <taxon>Streptophyta</taxon>
        <taxon>Embryophyta</taxon>
        <taxon>Tracheophyta</taxon>
        <taxon>Spermatophyta</taxon>
        <taxon>Magnoliopsida</taxon>
        <taxon>eudicotyledons</taxon>
        <taxon>Gunneridae</taxon>
        <taxon>Pentapetalae</taxon>
        <taxon>rosids</taxon>
        <taxon>fabids</taxon>
        <taxon>Fabales</taxon>
        <taxon>Fabaceae</taxon>
        <taxon>Papilionoideae</taxon>
        <taxon>50 kb inversion clade</taxon>
        <taxon>dalbergioids sensu lato</taxon>
        <taxon>Dalbergieae</taxon>
        <taxon>Pterocarpus clade</taxon>
        <taxon>Arachis</taxon>
    </lineage>
</organism>